<accession>A0AAV4J528</accession>
<dbReference type="Proteomes" id="UP000762676">
    <property type="component" value="Unassembled WGS sequence"/>
</dbReference>
<sequence length="135" mass="15611">MENMKAENRDHSRRGAEHLPLISGRRVTLSRCIFKFLCSNQQTNEDITQGCPVHVWCTRKTYSQLNIDSLNREIRMKFKDVENFSSHFIKDFVSSPVSTEFSDLPIVLVRSFDYVVSKSPLYAQKKGCFEIVISS</sequence>
<organism evidence="1 2">
    <name type="scientific">Elysia marginata</name>
    <dbReference type="NCBI Taxonomy" id="1093978"/>
    <lineage>
        <taxon>Eukaryota</taxon>
        <taxon>Metazoa</taxon>
        <taxon>Spiralia</taxon>
        <taxon>Lophotrochozoa</taxon>
        <taxon>Mollusca</taxon>
        <taxon>Gastropoda</taxon>
        <taxon>Heterobranchia</taxon>
        <taxon>Euthyneura</taxon>
        <taxon>Panpulmonata</taxon>
        <taxon>Sacoglossa</taxon>
        <taxon>Placobranchoidea</taxon>
        <taxon>Plakobranchidae</taxon>
        <taxon>Elysia</taxon>
    </lineage>
</organism>
<dbReference type="EMBL" id="BMAT01013642">
    <property type="protein sequence ID" value="GFS17038.1"/>
    <property type="molecule type" value="Genomic_DNA"/>
</dbReference>
<evidence type="ECO:0000313" key="1">
    <source>
        <dbReference type="EMBL" id="GFS17038.1"/>
    </source>
</evidence>
<gene>
    <name evidence="1" type="ORF">ElyMa_006812000</name>
</gene>
<keyword evidence="2" id="KW-1185">Reference proteome</keyword>
<proteinExistence type="predicted"/>
<dbReference type="AlphaFoldDB" id="A0AAV4J528"/>
<evidence type="ECO:0000313" key="2">
    <source>
        <dbReference type="Proteomes" id="UP000762676"/>
    </source>
</evidence>
<protein>
    <submittedName>
        <fullName evidence="1">Uncharacterized protein</fullName>
    </submittedName>
</protein>
<comment type="caution">
    <text evidence="1">The sequence shown here is derived from an EMBL/GenBank/DDBJ whole genome shotgun (WGS) entry which is preliminary data.</text>
</comment>
<name>A0AAV4J528_9GAST</name>
<reference evidence="1 2" key="1">
    <citation type="journal article" date="2021" name="Elife">
        <title>Chloroplast acquisition without the gene transfer in kleptoplastic sea slugs, Plakobranchus ocellatus.</title>
        <authorList>
            <person name="Maeda T."/>
            <person name="Takahashi S."/>
            <person name="Yoshida T."/>
            <person name="Shimamura S."/>
            <person name="Takaki Y."/>
            <person name="Nagai Y."/>
            <person name="Toyoda A."/>
            <person name="Suzuki Y."/>
            <person name="Arimoto A."/>
            <person name="Ishii H."/>
            <person name="Satoh N."/>
            <person name="Nishiyama T."/>
            <person name="Hasebe M."/>
            <person name="Maruyama T."/>
            <person name="Minagawa J."/>
            <person name="Obokata J."/>
            <person name="Shigenobu S."/>
        </authorList>
    </citation>
    <scope>NUCLEOTIDE SEQUENCE [LARGE SCALE GENOMIC DNA]</scope>
</reference>